<evidence type="ECO:0000259" key="2">
    <source>
        <dbReference type="Pfam" id="PF06580"/>
    </source>
</evidence>
<accession>A0A127VHU5</accession>
<proteinExistence type="predicted"/>
<dbReference type="InterPro" id="IPR010559">
    <property type="entry name" value="Sig_transdc_His_kin_internal"/>
</dbReference>
<reference evidence="3 4" key="1">
    <citation type="submission" date="2016-03" db="EMBL/GenBank/DDBJ databases">
        <title>Complete genome sequence of Pedobacter cryoconitis PAMC 27485.</title>
        <authorList>
            <person name="Lee J."/>
            <person name="Kim O.-S."/>
        </authorList>
    </citation>
    <scope>NUCLEOTIDE SEQUENCE [LARGE SCALE GENOMIC DNA]</scope>
    <source>
        <strain evidence="3 4">PAMC 27485</strain>
    </source>
</reference>
<dbReference type="EMBL" id="CP014504">
    <property type="protein sequence ID" value="AMQ00761.1"/>
    <property type="molecule type" value="Genomic_DNA"/>
</dbReference>
<feature type="transmembrane region" description="Helical" evidence="1">
    <location>
        <begin position="67"/>
        <end position="92"/>
    </location>
</feature>
<dbReference type="PATRIC" id="fig|188932.3.peg.4055"/>
<feature type="transmembrane region" description="Helical" evidence="1">
    <location>
        <begin position="7"/>
        <end position="27"/>
    </location>
</feature>
<keyword evidence="1" id="KW-1133">Transmembrane helix</keyword>
<keyword evidence="1" id="KW-0472">Membrane</keyword>
<dbReference type="PANTHER" id="PTHR34220">
    <property type="entry name" value="SENSOR HISTIDINE KINASE YPDA"/>
    <property type="match status" value="1"/>
</dbReference>
<feature type="domain" description="Signal transduction histidine kinase internal region" evidence="2">
    <location>
        <begin position="156"/>
        <end position="233"/>
    </location>
</feature>
<feature type="transmembrane region" description="Helical" evidence="1">
    <location>
        <begin position="112"/>
        <end position="137"/>
    </location>
</feature>
<keyword evidence="4" id="KW-1185">Reference proteome</keyword>
<keyword evidence="1" id="KW-0812">Transmembrane</keyword>
<dbReference type="RefSeq" id="WP_068404132.1">
    <property type="nucleotide sequence ID" value="NZ_CP014504.1"/>
</dbReference>
<dbReference type="InterPro" id="IPR036890">
    <property type="entry name" value="HATPase_C_sf"/>
</dbReference>
<dbReference type="InterPro" id="IPR050640">
    <property type="entry name" value="Bact_2-comp_sensor_kinase"/>
</dbReference>
<gene>
    <name evidence="3" type="ORF">AY601_3905</name>
</gene>
<dbReference type="KEGG" id="pcm:AY601_3905"/>
<dbReference type="AlphaFoldDB" id="A0A127VHU5"/>
<dbReference type="Gene3D" id="3.30.565.10">
    <property type="entry name" value="Histidine kinase-like ATPase, C-terminal domain"/>
    <property type="match status" value="1"/>
</dbReference>
<dbReference type="SUPFAM" id="SSF55874">
    <property type="entry name" value="ATPase domain of HSP90 chaperone/DNA topoisomerase II/histidine kinase"/>
    <property type="match status" value="1"/>
</dbReference>
<feature type="transmembrane region" description="Helical" evidence="1">
    <location>
        <begin position="33"/>
        <end position="55"/>
    </location>
</feature>
<evidence type="ECO:0000313" key="4">
    <source>
        <dbReference type="Proteomes" id="UP000071561"/>
    </source>
</evidence>
<dbReference type="PANTHER" id="PTHR34220:SF7">
    <property type="entry name" value="SENSOR HISTIDINE KINASE YPDA"/>
    <property type="match status" value="1"/>
</dbReference>
<dbReference type="Pfam" id="PF06580">
    <property type="entry name" value="His_kinase"/>
    <property type="match status" value="1"/>
</dbReference>
<dbReference type="Proteomes" id="UP000071561">
    <property type="component" value="Chromosome"/>
</dbReference>
<dbReference type="GO" id="GO:0000155">
    <property type="term" value="F:phosphorelay sensor kinase activity"/>
    <property type="evidence" value="ECO:0007669"/>
    <property type="project" value="InterPro"/>
</dbReference>
<sequence length="341" mass="39755">MKDKRALIVHSVYWLFLGVIMALMIFFNKEKMTREYILVSICYFSIINISIFYINYTLLIPQLLKKYWIYVISIVALIVVMMFLKTGLALLYRDVMLEHTNPKTGVTTHSDLNLYMISSVFISGFFIISSCLIKFMLDWFSNIRIQRSLETERKDMELQFLKSQLNPHFLFNSLNNIYSLAYQKSDKTADAILKLAEIMRYMIYESNDSWVALRKEIEYVQSYIELQKLRFKNGAAVEMTLNGEIDDQQIIPLILISFVENAFKHGVANDPTDPIRINIIANQKILHFSITNKKSNGNKDEVGGVGLNNVERRLQLLYPERYKLNIVNSATHYTSELMLDI</sequence>
<dbReference type="GO" id="GO:0016020">
    <property type="term" value="C:membrane"/>
    <property type="evidence" value="ECO:0007669"/>
    <property type="project" value="InterPro"/>
</dbReference>
<dbReference type="OrthoDB" id="9792992at2"/>
<protein>
    <submittedName>
        <fullName evidence="3">Membrane protein</fullName>
    </submittedName>
</protein>
<evidence type="ECO:0000256" key="1">
    <source>
        <dbReference type="SAM" id="Phobius"/>
    </source>
</evidence>
<organism evidence="3 4">
    <name type="scientific">Pedobacter cryoconitis</name>
    <dbReference type="NCBI Taxonomy" id="188932"/>
    <lineage>
        <taxon>Bacteria</taxon>
        <taxon>Pseudomonadati</taxon>
        <taxon>Bacteroidota</taxon>
        <taxon>Sphingobacteriia</taxon>
        <taxon>Sphingobacteriales</taxon>
        <taxon>Sphingobacteriaceae</taxon>
        <taxon>Pedobacter</taxon>
    </lineage>
</organism>
<name>A0A127VHU5_9SPHI</name>
<evidence type="ECO:0000313" key="3">
    <source>
        <dbReference type="EMBL" id="AMQ00761.1"/>
    </source>
</evidence>